<keyword evidence="3" id="KW-1185">Reference proteome</keyword>
<accession>A0A4R1HFK2</accession>
<gene>
    <name evidence="2" type="ORF">DFR30_2302</name>
</gene>
<dbReference type="AlphaFoldDB" id="A0A4R1HFK2"/>
<dbReference type="Proteomes" id="UP000295707">
    <property type="component" value="Unassembled WGS sequence"/>
</dbReference>
<feature type="region of interest" description="Disordered" evidence="1">
    <location>
        <begin position="1"/>
        <end position="35"/>
    </location>
</feature>
<organism evidence="2 3">
    <name type="scientific">Thiogranum longum</name>
    <dbReference type="NCBI Taxonomy" id="1537524"/>
    <lineage>
        <taxon>Bacteria</taxon>
        <taxon>Pseudomonadati</taxon>
        <taxon>Pseudomonadota</taxon>
        <taxon>Gammaproteobacteria</taxon>
        <taxon>Chromatiales</taxon>
        <taxon>Ectothiorhodospiraceae</taxon>
        <taxon>Thiogranum</taxon>
    </lineage>
</organism>
<evidence type="ECO:0000313" key="3">
    <source>
        <dbReference type="Proteomes" id="UP000295707"/>
    </source>
</evidence>
<protein>
    <submittedName>
        <fullName evidence="2">Uncharacterized protein</fullName>
    </submittedName>
</protein>
<name>A0A4R1HFK2_9GAMM</name>
<dbReference type="RefSeq" id="WP_132973308.1">
    <property type="nucleotide sequence ID" value="NZ_SMFX01000001.1"/>
</dbReference>
<evidence type="ECO:0000313" key="2">
    <source>
        <dbReference type="EMBL" id="TCK19010.1"/>
    </source>
</evidence>
<evidence type="ECO:0000256" key="1">
    <source>
        <dbReference type="SAM" id="MobiDB-lite"/>
    </source>
</evidence>
<feature type="compositionally biased region" description="Basic and acidic residues" evidence="1">
    <location>
        <begin position="1"/>
        <end position="10"/>
    </location>
</feature>
<dbReference type="EMBL" id="SMFX01000001">
    <property type="protein sequence ID" value="TCK19010.1"/>
    <property type="molecule type" value="Genomic_DNA"/>
</dbReference>
<sequence length="122" mass="13803">MEEQLPRLDDEGVPILEHPVEPQSPATRSAPAGPDLTDYDLVEQLLETDNIRELVNDLTEDLRKLVCWKIEEVLKEEVIKLIHSATEQSSEKLGEDIRTQLQLALPELIAKLAQEKPERGVT</sequence>
<comment type="caution">
    <text evidence="2">The sequence shown here is derived from an EMBL/GenBank/DDBJ whole genome shotgun (WGS) entry which is preliminary data.</text>
</comment>
<reference evidence="2 3" key="1">
    <citation type="submission" date="2019-03" db="EMBL/GenBank/DDBJ databases">
        <title>Genomic Encyclopedia of Type Strains, Phase IV (KMG-IV): sequencing the most valuable type-strain genomes for metagenomic binning, comparative biology and taxonomic classification.</title>
        <authorList>
            <person name="Goeker M."/>
        </authorList>
    </citation>
    <scope>NUCLEOTIDE SEQUENCE [LARGE SCALE GENOMIC DNA]</scope>
    <source>
        <strain evidence="2 3">DSM 19610</strain>
    </source>
</reference>
<proteinExistence type="predicted"/>